<protein>
    <recommendedName>
        <fullName evidence="4">Outer membrane protein beta-barrel domain-containing protein</fullName>
    </recommendedName>
</protein>
<reference evidence="3" key="1">
    <citation type="submission" date="2011-04" db="EMBL/GenBank/DDBJ databases">
        <title>The complete genome of Porphyromonas asaccharolytica DSM 20707.</title>
        <authorList>
            <person name="Lucas S."/>
            <person name="Han J."/>
            <person name="Lapidus A."/>
            <person name="Bruce D."/>
            <person name="Goodwin L."/>
            <person name="Pitluck S."/>
            <person name="Peters L."/>
            <person name="Kyrpides N."/>
            <person name="Mavromatis K."/>
            <person name="Ivanova N."/>
            <person name="Ovchinnikova G."/>
            <person name="Pagani I."/>
            <person name="Lu M."/>
            <person name="Detter J.C."/>
            <person name="Tapia R."/>
            <person name="Han C."/>
            <person name="Land M."/>
            <person name="Hauser L."/>
            <person name="Markowitz V."/>
            <person name="Cheng J.-F."/>
            <person name="Hugenholtz P."/>
            <person name="Woyke T."/>
            <person name="Wu D."/>
            <person name="Gronow S."/>
            <person name="Wellnitz S."/>
            <person name="Brambilla E."/>
            <person name="Klenk H.-P."/>
            <person name="Eisen J.A."/>
        </authorList>
    </citation>
    <scope>NUCLEOTIDE SEQUENCE [LARGE SCALE GENOMIC DNA]</scope>
    <source>
        <strain evidence="3">ATCC 25260 / DSM 20707 / VPI 4198</strain>
    </source>
</reference>
<feature type="chain" id="PRO_5003310072" description="Outer membrane protein beta-barrel domain-containing protein" evidence="1">
    <location>
        <begin position="28"/>
        <end position="298"/>
    </location>
</feature>
<dbReference type="AlphaFoldDB" id="F4KL64"/>
<evidence type="ECO:0000313" key="3">
    <source>
        <dbReference type="Proteomes" id="UP000006545"/>
    </source>
</evidence>
<gene>
    <name evidence="2" type="ordered locus">Poras_0084</name>
</gene>
<feature type="signal peptide" evidence="1">
    <location>
        <begin position="1"/>
        <end position="27"/>
    </location>
</feature>
<dbReference type="OrthoDB" id="1012285at2"/>
<sequence>MKQRLRHLLLALCLGLSLMGTSSSLSAQEADTTTTTATTPYRLLYLSHEFRFGWNTLYNEYLSPLYYRGQSLSYRLSSEAPITQAHPEWLLLQSTQITGGQLLNPARTGATSHLAFDTKWSFVHQWRLPFGMVVGVGPGVMVEGATSYNGRNQNNPADQQLNGDLTAQALAAYRLRIGWFVADLRLQMTSALVGLGFAPYYNESYLQAYYYDKIINHFALHTFGRRHYYQIGVALDIPIWRIMTLRMTYDYTNSARRIHSIYRGFSGHYLGVGLATYFRPFRGYQEVHNANHTTAISL</sequence>
<evidence type="ECO:0000256" key="1">
    <source>
        <dbReference type="SAM" id="SignalP"/>
    </source>
</evidence>
<evidence type="ECO:0008006" key="4">
    <source>
        <dbReference type="Google" id="ProtNLM"/>
    </source>
</evidence>
<dbReference type="KEGG" id="pah:Poras_0084"/>
<evidence type="ECO:0000313" key="2">
    <source>
        <dbReference type="EMBL" id="AEE12038.1"/>
    </source>
</evidence>
<dbReference type="STRING" id="879243.Poras_0084"/>
<dbReference type="RefSeq" id="WP_013759752.1">
    <property type="nucleotide sequence ID" value="NC_015501.1"/>
</dbReference>
<accession>F4KL64</accession>
<organism evidence="2 3">
    <name type="scientific">Porphyromonas asaccharolytica (strain ATCC 25260 / DSM 20707 / BCRC 10618 / CCUG 7834 / JCM 6326 / LMG 13178 / VPI 4198 / B440)</name>
    <name type="common">Bacteroides asaccharolyticus</name>
    <dbReference type="NCBI Taxonomy" id="879243"/>
    <lineage>
        <taxon>Bacteria</taxon>
        <taxon>Pseudomonadati</taxon>
        <taxon>Bacteroidota</taxon>
        <taxon>Bacteroidia</taxon>
        <taxon>Bacteroidales</taxon>
        <taxon>Porphyromonadaceae</taxon>
        <taxon>Porphyromonas</taxon>
    </lineage>
</organism>
<name>F4KL64_PORAD</name>
<dbReference type="Proteomes" id="UP000006545">
    <property type="component" value="Chromosome"/>
</dbReference>
<keyword evidence="3" id="KW-1185">Reference proteome</keyword>
<keyword evidence="1" id="KW-0732">Signal</keyword>
<proteinExistence type="predicted"/>
<dbReference type="EMBL" id="CP002689">
    <property type="protein sequence ID" value="AEE12038.1"/>
    <property type="molecule type" value="Genomic_DNA"/>
</dbReference>
<dbReference type="HOGENOM" id="CLU_933379_0_0_10"/>